<dbReference type="InterPro" id="IPR042236">
    <property type="entry name" value="PI3K_accessory_sf"/>
</dbReference>
<evidence type="ECO:0000259" key="6">
    <source>
        <dbReference type="PROSITE" id="PS50290"/>
    </source>
</evidence>
<accession>A0ABR3PEP3</accession>
<dbReference type="PROSITE" id="PS50290">
    <property type="entry name" value="PI3_4_KINASE_3"/>
    <property type="match status" value="1"/>
</dbReference>
<protein>
    <recommendedName>
        <fullName evidence="2">1-phosphatidylinositol 4-kinase</fullName>
        <ecNumber evidence="2">2.7.1.67</ecNumber>
    </recommendedName>
</protein>
<evidence type="ECO:0000256" key="4">
    <source>
        <dbReference type="ARBA" id="ARBA00022777"/>
    </source>
</evidence>
<dbReference type="PANTHER" id="PTHR10048">
    <property type="entry name" value="PHOSPHATIDYLINOSITOL KINASE"/>
    <property type="match status" value="1"/>
</dbReference>
<dbReference type="InterPro" id="IPR018936">
    <property type="entry name" value="PI3/4_kinase_CS"/>
</dbReference>
<dbReference type="PROSITE" id="PS51545">
    <property type="entry name" value="PIK_HELICAL"/>
    <property type="match status" value="1"/>
</dbReference>
<gene>
    <name evidence="8" type="ORF">AAFC00_003589</name>
</gene>
<dbReference type="PROSITE" id="PS00916">
    <property type="entry name" value="PI3_4_KINASE_2"/>
    <property type="match status" value="1"/>
</dbReference>
<dbReference type="Proteomes" id="UP001562354">
    <property type="component" value="Unassembled WGS sequence"/>
</dbReference>
<dbReference type="SMART" id="SM00145">
    <property type="entry name" value="PI3Ka"/>
    <property type="match status" value="1"/>
</dbReference>
<evidence type="ECO:0000259" key="7">
    <source>
        <dbReference type="PROSITE" id="PS51545"/>
    </source>
</evidence>
<evidence type="ECO:0000256" key="5">
    <source>
        <dbReference type="SAM" id="MobiDB-lite"/>
    </source>
</evidence>
<dbReference type="EC" id="2.7.1.67" evidence="2"/>
<feature type="compositionally biased region" description="Polar residues" evidence="5">
    <location>
        <begin position="1"/>
        <end position="21"/>
    </location>
</feature>
<dbReference type="Pfam" id="PF00454">
    <property type="entry name" value="PI3_PI4_kinase"/>
    <property type="match status" value="1"/>
</dbReference>
<dbReference type="Pfam" id="PF00613">
    <property type="entry name" value="PI3Ka"/>
    <property type="match status" value="1"/>
</dbReference>
<organism evidence="8 9">
    <name type="scientific">Neodothiora populina</name>
    <dbReference type="NCBI Taxonomy" id="2781224"/>
    <lineage>
        <taxon>Eukaryota</taxon>
        <taxon>Fungi</taxon>
        <taxon>Dikarya</taxon>
        <taxon>Ascomycota</taxon>
        <taxon>Pezizomycotina</taxon>
        <taxon>Dothideomycetes</taxon>
        <taxon>Dothideomycetidae</taxon>
        <taxon>Dothideales</taxon>
        <taxon>Dothioraceae</taxon>
        <taxon>Neodothiora</taxon>
    </lineage>
</organism>
<evidence type="ECO:0000313" key="9">
    <source>
        <dbReference type="Proteomes" id="UP001562354"/>
    </source>
</evidence>
<dbReference type="InterPro" id="IPR000403">
    <property type="entry name" value="PI3/4_kinase_cat_dom"/>
</dbReference>
<dbReference type="PROSITE" id="PS00915">
    <property type="entry name" value="PI3_4_KINASE_1"/>
    <property type="match status" value="1"/>
</dbReference>
<dbReference type="Gene3D" id="1.10.1070.11">
    <property type="entry name" value="Phosphatidylinositol 3-/4-kinase, catalytic domain"/>
    <property type="match status" value="1"/>
</dbReference>
<keyword evidence="3" id="KW-0808">Transferase</keyword>
<dbReference type="InterPro" id="IPR036940">
    <property type="entry name" value="PI3/4_kinase_cat_sf"/>
</dbReference>
<dbReference type="InterPro" id="IPR045495">
    <property type="entry name" value="PI4K_N"/>
</dbReference>
<dbReference type="InterPro" id="IPR011009">
    <property type="entry name" value="Kinase-like_dom_sf"/>
</dbReference>
<dbReference type="Gene3D" id="1.25.40.70">
    <property type="entry name" value="Phosphatidylinositol 3-kinase, accessory domain (PIK)"/>
    <property type="match status" value="1"/>
</dbReference>
<keyword evidence="9" id="KW-1185">Reference proteome</keyword>
<dbReference type="PANTHER" id="PTHR10048:SF15">
    <property type="entry name" value="PHOSPHATIDYLINOSITOL 4-KINASE ALPHA"/>
    <property type="match status" value="1"/>
</dbReference>
<reference evidence="8 9" key="1">
    <citation type="submission" date="2024-07" db="EMBL/GenBank/DDBJ databases">
        <title>Draft sequence of the Neodothiora populina.</title>
        <authorList>
            <person name="Drown D.D."/>
            <person name="Schuette U.S."/>
            <person name="Buechlein A.B."/>
            <person name="Rusch D.R."/>
            <person name="Winton L.W."/>
            <person name="Adams G.A."/>
        </authorList>
    </citation>
    <scope>NUCLEOTIDE SEQUENCE [LARGE SCALE GENOMIC DNA]</scope>
    <source>
        <strain evidence="8 9">CPC 39397</strain>
    </source>
</reference>
<dbReference type="RefSeq" id="XP_069200898.1">
    <property type="nucleotide sequence ID" value="XM_069343083.1"/>
</dbReference>
<feature type="domain" description="PIK helical" evidence="7">
    <location>
        <begin position="1377"/>
        <end position="1564"/>
    </location>
</feature>
<evidence type="ECO:0000256" key="1">
    <source>
        <dbReference type="ARBA" id="ARBA00006209"/>
    </source>
</evidence>
<dbReference type="GeneID" id="95977290"/>
<dbReference type="EMBL" id="JBFMKM010000008">
    <property type="protein sequence ID" value="KAL1304623.1"/>
    <property type="molecule type" value="Genomic_DNA"/>
</dbReference>
<feature type="region of interest" description="Disordered" evidence="5">
    <location>
        <begin position="38"/>
        <end position="76"/>
    </location>
</feature>
<dbReference type="SUPFAM" id="SSF48371">
    <property type="entry name" value="ARM repeat"/>
    <property type="match status" value="1"/>
</dbReference>
<comment type="caution">
    <text evidence="8">The sequence shown here is derived from an EMBL/GenBank/DDBJ whole genome shotgun (WGS) entry which is preliminary data.</text>
</comment>
<sequence length="1949" mass="216012">MSSPQTQPSGTNTAQRNTNRGTIRRQALEKLALLSAQYPTTPSTAPDIPRLCSLYRRPNDEGRDNATPKKGANGVLRTPMGARELDVLVALCRAAPAVTSLEHAQRLLDQILPYLLESHSQSFRSSHLLRDLEYSPWHLLAKEVTSAVSAIAIHHSSLRASALSGIERAAKSYSDHGRSIAHSNHSLSSEDAAIAERVGVLTFSLSLLGFLEGLSVWPAACDTNQRISLVFELQALQSEKFMVAIEGTLSSIRNSRGPAARPWKRLLRQYAADTHPLGAMLLQHTFMAYVAAATALMLLPPAIVGAGSVLAYLAKNPELSPTVEPVDDASVERLAGLIADSVALVDADADYLQVSSAWQQQLAFSTKADTLTSYLCCLLKNDDAVDAELLTSWLDGVLTDPVQLADDTLASAALRCMVVLATQSSSYASTLSRALPKLIVQGKMTAATADVAAESLASALSLVPQDLIISTLYSLGNILSIGPRAKTNMSVFFDGNGSVHGNSEPYGTANGATSTLSLVIDDAEQTIVVHGAVVRAIVAIARRCNDEKITALAISMMVQKIGRATSAVDAKIIVGSAAVALHAGINEFRPLLKMYSRVASDALGQANSLISAAVMEARLYLARNISQNSALFEPYLMSLLDGVVSTHDTAGKDTGVRMNDQLAVSHISQLVPPLAAITSANPMNPESLENRDALRSLTRDAWFNLIVHDFVLGSPREKACHADLRTVAWFTPPLIDMDFADTQESGIDLNTVLRRGMSHQHTLQLKSQLISALPAYENDIKGLDYAELIFLHAANLVAILRTQSGDCTRTMTYFLDPKFKSGPLSNCLLGVALHAVDAYLSITKAGHNQSFAAPELANQLSRFFEGCCHRIGKVQQVAMAAADRIISQIPSALCHRTSLFAMLELLSLMWTACLEAETNEYEWKSEYKSAKGNVTIQLSDDFALRQFILRTFQQRCRVWISRVMDIAPLDLKGLLQTYLSDYEDDGAYGHVSLGRSFALEIGSIIPATDQRLGAIGRHSDLSINTASDFVAQYTTRQEYRYADIFSSQTVDDLRYSSSDKMALAKYTLDGQAREIAIILRDFDRKLRGHHHVSGDEIRSYLRRAASILCNVDADRYRLINLLVGVPFTQFTKQSIKFGISLWMGVIKENSKLESRILAEVLSSWEMTIRRRRGIFSRTFHHLDPFFVKEEFAPSDRTVIAKKQQIVHDAIAPHFRLIQFLSSHFNATRLSSPHIERIFIRTMRITMASMNKIAAHPLAREAHFHMVLLGLRVLANCTGSTERSKWQLKDQVLSAGLSWFKHAPMWSYGSNKLQIKAEVQLISDVLVALQQTSNIVGKPAAPLQPLNLKQELLAYLLTNEAARLSVWISTLGDPNPPAWLSTNVNEATISNLLKVAWTENTSLATQLALRSHSPRVQAEIRWQLVNHPERALDEPEALQLLLGTSLPNDVSFQLKYLLYWAPVNPITAATYFLPAYGNHPFIIQYAMRALESHSVDITFFYVPQIVQTLRYDVLGYVERYIVETAKFSQLFAHQIIWNMKANAFKDEDSQIPDPVKPTLDKVMDALISSFSDEDKDFYEREFGFFNEVTSISGKLRPFIKRPKPEKKQKIEEELRKIQVDVGVYLPSNPDGVVIGIDRKSGKPLQSHAKAPFMATFRIRKERGMDIEQVEDDAQEAALDGKNGPKDNTYEVWQSAIFKVGDDCRQDVLSLQMIAAFRGIFNNVGLDVFVYPYRVTATAPGCGVIDVLPNSISRDMLGREAVNGLYEYWVSKYGTEDSLQFQAARNNFVKSMAAYSVISYLLQFKDRHNGNIMVDDAGHILHIDFGFIFDIAPGGVKFERAPFKLTSEMVAVMGGSTQAQPYKWFEELCIKAFLAARQHAEKLSHLVIVMLDSGLPCFKPETVQHFKERFVLDKTERGAAEFMRKLIHTSERSYSTGVYDQFQLLTNGIPY</sequence>
<dbReference type="InterPro" id="IPR016024">
    <property type="entry name" value="ARM-type_fold"/>
</dbReference>
<feature type="domain" description="PI3K/PI4K catalytic" evidence="6">
    <location>
        <begin position="1670"/>
        <end position="1933"/>
    </location>
</feature>
<proteinExistence type="inferred from homology"/>
<keyword evidence="4" id="KW-0418">Kinase</keyword>
<evidence type="ECO:0000256" key="3">
    <source>
        <dbReference type="ARBA" id="ARBA00022679"/>
    </source>
</evidence>
<name>A0ABR3PEP3_9PEZI</name>
<evidence type="ECO:0000256" key="2">
    <source>
        <dbReference type="ARBA" id="ARBA00012169"/>
    </source>
</evidence>
<dbReference type="InterPro" id="IPR015433">
    <property type="entry name" value="PI3/4_kinase"/>
</dbReference>
<comment type="similarity">
    <text evidence="1">Belongs to the PI3/PI4-kinase family. Type III PI4K subfamily.</text>
</comment>
<dbReference type="SUPFAM" id="SSF56112">
    <property type="entry name" value="Protein kinase-like (PK-like)"/>
    <property type="match status" value="1"/>
</dbReference>
<dbReference type="Gene3D" id="3.30.1010.10">
    <property type="entry name" value="Phosphatidylinositol 3-kinase Catalytic Subunit, Chain A, domain 4"/>
    <property type="match status" value="1"/>
</dbReference>
<feature type="compositionally biased region" description="Basic and acidic residues" evidence="5">
    <location>
        <begin position="57"/>
        <end position="67"/>
    </location>
</feature>
<dbReference type="CDD" id="cd05167">
    <property type="entry name" value="PI4Kc_III_alpha"/>
    <property type="match status" value="1"/>
</dbReference>
<dbReference type="InterPro" id="IPR001263">
    <property type="entry name" value="PI3K_accessory_dom"/>
</dbReference>
<feature type="region of interest" description="Disordered" evidence="5">
    <location>
        <begin position="1"/>
        <end position="23"/>
    </location>
</feature>
<dbReference type="Pfam" id="PF19274">
    <property type="entry name" value="PI4K_N"/>
    <property type="match status" value="1"/>
</dbReference>
<evidence type="ECO:0000313" key="8">
    <source>
        <dbReference type="EMBL" id="KAL1304623.1"/>
    </source>
</evidence>
<dbReference type="SMART" id="SM00146">
    <property type="entry name" value="PI3Kc"/>
    <property type="match status" value="1"/>
</dbReference>